<evidence type="ECO:0000256" key="8">
    <source>
        <dbReference type="SAM" id="Phobius"/>
    </source>
</evidence>
<dbReference type="PANTHER" id="PTHR43394">
    <property type="entry name" value="ATP-DEPENDENT PERMEASE MDL1, MITOCHONDRIAL"/>
    <property type="match status" value="1"/>
</dbReference>
<dbReference type="PROSITE" id="PS00211">
    <property type="entry name" value="ABC_TRANSPORTER_1"/>
    <property type="match status" value="1"/>
</dbReference>
<dbReference type="GO" id="GO:0005524">
    <property type="term" value="F:ATP binding"/>
    <property type="evidence" value="ECO:0007669"/>
    <property type="project" value="UniProtKB-KW"/>
</dbReference>
<dbReference type="GO" id="GO:0015421">
    <property type="term" value="F:ABC-type oligopeptide transporter activity"/>
    <property type="evidence" value="ECO:0007669"/>
    <property type="project" value="TreeGrafter"/>
</dbReference>
<keyword evidence="12" id="KW-1185">Reference proteome</keyword>
<dbReference type="Gene3D" id="1.20.1560.10">
    <property type="entry name" value="ABC transporter type 1, transmembrane domain"/>
    <property type="match status" value="1"/>
</dbReference>
<sequence length="494" mass="51758">MLVFTPLSALLSAPFLAVGGVVLAMGSDVPLSGVLLVAIPVAAAVIGVITRLTTPPSRRTQVRTDAVNRVLREQITGVRVIRAFGRDAHERRRFAAANGDLMAVALRLGRLQAFSGGSALLVINLAAISVAALGGPRVVGGDLRLGALVAFLGYLTQILMAVMVAMAVFDMVPRARASADRITEVLTTEPGVPEPVIGAPLPAGPVGLAVRAVTFGYPGAEKATAREVDLVALPGQTTAIVGSTGAGKTTLVNLVARLIDVDRGLVSINGVDVREFGRRALADLVGVVPQRSYLFSGTIASNLRYGSPDATDDELWHALEVAQARDFVAAMPAGLDTPVAQGGSTVSGGQRQRLAIARALVVPDLGSTCSTTRSRRWTRRPRPLYALRLPTRSGTRPGWSSHNGCPRSDRRTGSSCSTRAVSRPSARTRNCRGSARPTGKSCTPRGNDERVPPHRVPVVRRDGPGPEPRARGRGDGGGRAGADDRRPRVARGGD</sequence>
<accession>A0A421BAV7</accession>
<dbReference type="Pfam" id="PF00005">
    <property type="entry name" value="ABC_tran"/>
    <property type="match status" value="1"/>
</dbReference>
<evidence type="ECO:0000313" key="12">
    <source>
        <dbReference type="Proteomes" id="UP000282454"/>
    </source>
</evidence>
<comment type="caution">
    <text evidence="11">The sequence shown here is derived from an EMBL/GenBank/DDBJ whole genome shotgun (WGS) entry which is preliminary data.</text>
</comment>
<dbReference type="CDD" id="cd18548">
    <property type="entry name" value="ABC_6TM_Tm287_like"/>
    <property type="match status" value="1"/>
</dbReference>
<evidence type="ECO:0000259" key="9">
    <source>
        <dbReference type="PROSITE" id="PS50893"/>
    </source>
</evidence>
<keyword evidence="3" id="KW-0547">Nucleotide-binding</keyword>
<feature type="domain" description="ABC transporter" evidence="9">
    <location>
        <begin position="208"/>
        <end position="457"/>
    </location>
</feature>
<keyword evidence="2 8" id="KW-0812">Transmembrane</keyword>
<evidence type="ECO:0000256" key="1">
    <source>
        <dbReference type="ARBA" id="ARBA00004651"/>
    </source>
</evidence>
<evidence type="ECO:0000259" key="10">
    <source>
        <dbReference type="PROSITE" id="PS50929"/>
    </source>
</evidence>
<dbReference type="Proteomes" id="UP000282454">
    <property type="component" value="Unassembled WGS sequence"/>
</dbReference>
<reference evidence="11 12" key="1">
    <citation type="submission" date="2018-10" db="EMBL/GenBank/DDBJ databases">
        <title>Genomic Encyclopedia of Archaeal and Bacterial Type Strains, Phase II (KMG-II): from individual species to whole genera.</title>
        <authorList>
            <person name="Goeker M."/>
        </authorList>
    </citation>
    <scope>NUCLEOTIDE SEQUENCE [LARGE SCALE GENOMIC DNA]</scope>
    <source>
        <strain evidence="11 12">DSM 45657</strain>
    </source>
</reference>
<dbReference type="SMART" id="SM00382">
    <property type="entry name" value="AAA"/>
    <property type="match status" value="1"/>
</dbReference>
<proteinExistence type="predicted"/>
<dbReference type="InterPro" id="IPR011527">
    <property type="entry name" value="ABC1_TM_dom"/>
</dbReference>
<gene>
    <name evidence="11" type="ORF">CLV68_1909</name>
</gene>
<comment type="subcellular location">
    <subcellularLocation>
        <location evidence="1">Cell membrane</location>
        <topology evidence="1">Multi-pass membrane protein</topology>
    </subcellularLocation>
</comment>
<dbReference type="EMBL" id="RCDD01000001">
    <property type="protein sequence ID" value="RLK61370.1"/>
    <property type="molecule type" value="Genomic_DNA"/>
</dbReference>
<feature type="region of interest" description="Disordered" evidence="7">
    <location>
        <begin position="369"/>
        <end position="494"/>
    </location>
</feature>
<dbReference type="InterPro" id="IPR017871">
    <property type="entry name" value="ABC_transporter-like_CS"/>
</dbReference>
<dbReference type="PROSITE" id="PS50893">
    <property type="entry name" value="ABC_TRANSPORTER_2"/>
    <property type="match status" value="1"/>
</dbReference>
<dbReference type="AlphaFoldDB" id="A0A421BAV7"/>
<dbReference type="InterPro" id="IPR027417">
    <property type="entry name" value="P-loop_NTPase"/>
</dbReference>
<evidence type="ECO:0000256" key="6">
    <source>
        <dbReference type="ARBA" id="ARBA00023136"/>
    </source>
</evidence>
<keyword evidence="5 8" id="KW-1133">Transmembrane helix</keyword>
<evidence type="ECO:0000256" key="2">
    <source>
        <dbReference type="ARBA" id="ARBA00022692"/>
    </source>
</evidence>
<evidence type="ECO:0000256" key="3">
    <source>
        <dbReference type="ARBA" id="ARBA00022741"/>
    </source>
</evidence>
<dbReference type="PROSITE" id="PS50929">
    <property type="entry name" value="ABC_TM1F"/>
    <property type="match status" value="1"/>
</dbReference>
<evidence type="ECO:0000313" key="11">
    <source>
        <dbReference type="EMBL" id="RLK61370.1"/>
    </source>
</evidence>
<dbReference type="InterPro" id="IPR003593">
    <property type="entry name" value="AAA+_ATPase"/>
</dbReference>
<dbReference type="SUPFAM" id="SSF52540">
    <property type="entry name" value="P-loop containing nucleoside triphosphate hydrolases"/>
    <property type="match status" value="1"/>
</dbReference>
<feature type="transmembrane region" description="Helical" evidence="8">
    <location>
        <begin position="111"/>
        <end position="133"/>
    </location>
</feature>
<dbReference type="InterPro" id="IPR039421">
    <property type="entry name" value="Type_1_exporter"/>
</dbReference>
<protein>
    <submittedName>
        <fullName evidence="11">ABC transporter transmembrane protein</fullName>
    </submittedName>
</protein>
<name>A0A421BAV7_9PSEU</name>
<evidence type="ECO:0000256" key="4">
    <source>
        <dbReference type="ARBA" id="ARBA00022840"/>
    </source>
</evidence>
<feature type="transmembrane region" description="Helical" evidence="8">
    <location>
        <begin position="145"/>
        <end position="169"/>
    </location>
</feature>
<dbReference type="InterPro" id="IPR036640">
    <property type="entry name" value="ABC1_TM_sf"/>
</dbReference>
<feature type="compositionally biased region" description="Basic residues" evidence="7">
    <location>
        <begin position="373"/>
        <end position="382"/>
    </location>
</feature>
<evidence type="ECO:0000256" key="5">
    <source>
        <dbReference type="ARBA" id="ARBA00022989"/>
    </source>
</evidence>
<feature type="domain" description="ABC transmembrane type-1" evidence="10">
    <location>
        <begin position="1"/>
        <end position="174"/>
    </location>
</feature>
<feature type="compositionally biased region" description="Basic and acidic residues" evidence="7">
    <location>
        <begin position="459"/>
        <end position="494"/>
    </location>
</feature>
<keyword evidence="6 8" id="KW-0472">Membrane</keyword>
<feature type="compositionally biased region" description="Polar residues" evidence="7">
    <location>
        <begin position="413"/>
        <end position="428"/>
    </location>
</feature>
<dbReference type="Pfam" id="PF00664">
    <property type="entry name" value="ABC_membrane"/>
    <property type="match status" value="1"/>
</dbReference>
<dbReference type="InterPro" id="IPR003439">
    <property type="entry name" value="ABC_transporter-like_ATP-bd"/>
</dbReference>
<feature type="compositionally biased region" description="Low complexity" evidence="7">
    <location>
        <begin position="383"/>
        <end position="392"/>
    </location>
</feature>
<dbReference type="SUPFAM" id="SSF90123">
    <property type="entry name" value="ABC transporter transmembrane region"/>
    <property type="match status" value="1"/>
</dbReference>
<organism evidence="11 12">
    <name type="scientific">Actinokineospora cianjurensis</name>
    <dbReference type="NCBI Taxonomy" id="585224"/>
    <lineage>
        <taxon>Bacteria</taxon>
        <taxon>Bacillati</taxon>
        <taxon>Actinomycetota</taxon>
        <taxon>Actinomycetes</taxon>
        <taxon>Pseudonocardiales</taxon>
        <taxon>Pseudonocardiaceae</taxon>
        <taxon>Actinokineospora</taxon>
    </lineage>
</organism>
<feature type="transmembrane region" description="Helical" evidence="8">
    <location>
        <begin position="29"/>
        <end position="49"/>
    </location>
</feature>
<dbReference type="PANTHER" id="PTHR43394:SF1">
    <property type="entry name" value="ATP-BINDING CASSETTE SUB-FAMILY B MEMBER 10, MITOCHONDRIAL"/>
    <property type="match status" value="1"/>
</dbReference>
<dbReference type="GO" id="GO:0016887">
    <property type="term" value="F:ATP hydrolysis activity"/>
    <property type="evidence" value="ECO:0007669"/>
    <property type="project" value="InterPro"/>
</dbReference>
<evidence type="ECO:0000256" key="7">
    <source>
        <dbReference type="SAM" id="MobiDB-lite"/>
    </source>
</evidence>
<dbReference type="Gene3D" id="3.40.50.300">
    <property type="entry name" value="P-loop containing nucleotide triphosphate hydrolases"/>
    <property type="match status" value="1"/>
</dbReference>
<keyword evidence="4" id="KW-0067">ATP-binding</keyword>
<dbReference type="GO" id="GO:0005886">
    <property type="term" value="C:plasma membrane"/>
    <property type="evidence" value="ECO:0007669"/>
    <property type="project" value="UniProtKB-SubCell"/>
</dbReference>